<dbReference type="AlphaFoldDB" id="A0A5J4WJE1"/>
<reference evidence="1 2" key="1">
    <citation type="submission" date="2019-03" db="EMBL/GenBank/DDBJ databases">
        <title>Single cell metagenomics reveals metabolic interactions within the superorganism composed of flagellate Streblomastix strix and complex community of Bacteroidetes bacteria on its surface.</title>
        <authorList>
            <person name="Treitli S.C."/>
            <person name="Kolisko M."/>
            <person name="Husnik F."/>
            <person name="Keeling P."/>
            <person name="Hampl V."/>
        </authorList>
    </citation>
    <scope>NUCLEOTIDE SEQUENCE [LARGE SCALE GENOMIC DNA]</scope>
    <source>
        <strain evidence="1">ST1C</strain>
    </source>
</reference>
<dbReference type="EMBL" id="SNRW01001950">
    <property type="protein sequence ID" value="KAA6394405.1"/>
    <property type="molecule type" value="Genomic_DNA"/>
</dbReference>
<accession>A0A5J4WJE1</accession>
<organism evidence="1 2">
    <name type="scientific">Streblomastix strix</name>
    <dbReference type="NCBI Taxonomy" id="222440"/>
    <lineage>
        <taxon>Eukaryota</taxon>
        <taxon>Metamonada</taxon>
        <taxon>Preaxostyla</taxon>
        <taxon>Oxymonadida</taxon>
        <taxon>Streblomastigidae</taxon>
        <taxon>Streblomastix</taxon>
    </lineage>
</organism>
<proteinExistence type="predicted"/>
<evidence type="ECO:0000313" key="2">
    <source>
        <dbReference type="Proteomes" id="UP000324800"/>
    </source>
</evidence>
<dbReference type="OrthoDB" id="41323at2759"/>
<comment type="caution">
    <text evidence="1">The sequence shown here is derived from an EMBL/GenBank/DDBJ whole genome shotgun (WGS) entry which is preliminary data.</text>
</comment>
<gene>
    <name evidence="1" type="ORF">EZS28_010063</name>
</gene>
<sequence length="371" mass="42825">MQISRQTLEEIHWWRKIVINNYPTLLPFLEPEAVFTIDASEKQWGTTLQLIISGKTIMFAGIWYNNPKWKLIFLNQLELAAILLGIENIEKNFEIGAIKSLRIQSDNSIAIFNLRRGAAALALCKLGDQILESLDHMKIQFSAFHIRDKDNKETNSFSRLSTSGNYGIRKEILSEALQEQATSPTIDYFANRRIRKCRRFYSLIWDSQAQYQDGMKANWKSEIPLLYPPISLIQRILSKVRNDQIEVILIMSFWQTLSWWTYLQELLIKSINLGETSDVLEVGWRMRKLKLHLPLGDVLIAHIKGKEVKNSSNKSQNKNVQLKKQLMIQLKADTELGKNTGKNQNNFSITGKVQTGNGKIQKTFNIPKLNF</sequence>
<dbReference type="Proteomes" id="UP000324800">
    <property type="component" value="Unassembled WGS sequence"/>
</dbReference>
<dbReference type="PANTHER" id="PTHR33050">
    <property type="entry name" value="REVERSE TRANSCRIPTASE DOMAIN-CONTAINING PROTEIN"/>
    <property type="match status" value="1"/>
</dbReference>
<dbReference type="PANTHER" id="PTHR33050:SF7">
    <property type="entry name" value="RIBONUCLEASE H"/>
    <property type="match status" value="1"/>
</dbReference>
<evidence type="ECO:0000313" key="1">
    <source>
        <dbReference type="EMBL" id="KAA6394405.1"/>
    </source>
</evidence>
<protein>
    <submittedName>
        <fullName evidence="1">Uncharacterized protein</fullName>
    </submittedName>
</protein>
<name>A0A5J4WJE1_9EUKA</name>
<dbReference type="InterPro" id="IPR052055">
    <property type="entry name" value="Hepadnavirus_pol/RT"/>
</dbReference>